<name>A0A7L5DRQ5_9BACT</name>
<organism evidence="1 2">
    <name type="scientific">Spirosoma rhododendri</name>
    <dbReference type="NCBI Taxonomy" id="2728024"/>
    <lineage>
        <taxon>Bacteria</taxon>
        <taxon>Pseudomonadati</taxon>
        <taxon>Bacteroidota</taxon>
        <taxon>Cytophagia</taxon>
        <taxon>Cytophagales</taxon>
        <taxon>Cytophagaceae</taxon>
        <taxon>Spirosoma</taxon>
    </lineage>
</organism>
<accession>A0A7L5DRQ5</accession>
<dbReference type="EMBL" id="CP051677">
    <property type="protein sequence ID" value="QJD81139.1"/>
    <property type="molecule type" value="Genomic_DNA"/>
</dbReference>
<dbReference type="KEGG" id="srho:HH216_23970"/>
<dbReference type="AlphaFoldDB" id="A0A7L5DRQ5"/>
<gene>
    <name evidence="1" type="ORF">HH216_23970</name>
</gene>
<evidence type="ECO:0000313" key="2">
    <source>
        <dbReference type="Proteomes" id="UP000501128"/>
    </source>
</evidence>
<sequence>MQSEKIDDQRPFFKKFKTYSADEIIAAGGATAFARLTGHDPKKLYNLGGEPITDEELDAALEDLKRK</sequence>
<proteinExistence type="predicted"/>
<reference evidence="1 2" key="1">
    <citation type="submission" date="2020-04" db="EMBL/GenBank/DDBJ databases">
        <title>Genome sequencing of novel species.</title>
        <authorList>
            <person name="Heo J."/>
            <person name="Kim S.-J."/>
            <person name="Kim J.-S."/>
            <person name="Hong S.-B."/>
            <person name="Kwon S.-W."/>
        </authorList>
    </citation>
    <scope>NUCLEOTIDE SEQUENCE [LARGE SCALE GENOMIC DNA]</scope>
    <source>
        <strain evidence="1 2">CJU-R4</strain>
    </source>
</reference>
<evidence type="ECO:0000313" key="1">
    <source>
        <dbReference type="EMBL" id="QJD81139.1"/>
    </source>
</evidence>
<protein>
    <submittedName>
        <fullName evidence="1">Uncharacterized protein</fullName>
    </submittedName>
</protein>
<keyword evidence="2" id="KW-1185">Reference proteome</keyword>
<dbReference type="RefSeq" id="WP_169553158.1">
    <property type="nucleotide sequence ID" value="NZ_CP051677.1"/>
</dbReference>
<dbReference type="Proteomes" id="UP000501128">
    <property type="component" value="Chromosome"/>
</dbReference>